<organism evidence="20">
    <name type="scientific">Diopsittaca nobilis</name>
    <dbReference type="NCBI Taxonomy" id="178888"/>
    <lineage>
        <taxon>Eukaryota</taxon>
        <taxon>Metazoa</taxon>
        <taxon>Chordata</taxon>
        <taxon>Craniata</taxon>
        <taxon>Vertebrata</taxon>
        <taxon>Euteleostomi</taxon>
        <taxon>Archelosauria</taxon>
        <taxon>Archosauria</taxon>
        <taxon>Dinosauria</taxon>
        <taxon>Saurischia</taxon>
        <taxon>Theropoda</taxon>
        <taxon>Coelurosauria</taxon>
        <taxon>Aves</taxon>
        <taxon>Neognathae</taxon>
        <taxon>Neoaves</taxon>
        <taxon>Telluraves</taxon>
        <taxon>Australaves</taxon>
        <taxon>Psittaciformes</taxon>
        <taxon>Psittacidae</taxon>
        <taxon>Diopsittaca</taxon>
    </lineage>
</organism>
<dbReference type="PANTHER" id="PTHR42829:SF2">
    <property type="entry name" value="NADH-UBIQUINONE OXIDOREDUCTASE CHAIN 5"/>
    <property type="match status" value="1"/>
</dbReference>
<dbReference type="PRINTS" id="PR01434">
    <property type="entry name" value="NADHDHGNASE5"/>
</dbReference>
<comment type="function">
    <text evidence="16">Core subunit of the mitochondrial membrane respiratory chain NADH dehydrogenase (Complex I) which catalyzes electron transfer from NADH through the respiratory chain, using ubiquinone as an electron acceptor. Essential for the catalytic activity and assembly of complex I.</text>
</comment>
<comment type="catalytic activity">
    <reaction evidence="15 16">
        <text>a ubiquinone + NADH + 5 H(+)(in) = a ubiquinol + NAD(+) + 4 H(+)(out)</text>
        <dbReference type="Rhea" id="RHEA:29091"/>
        <dbReference type="Rhea" id="RHEA-COMP:9565"/>
        <dbReference type="Rhea" id="RHEA-COMP:9566"/>
        <dbReference type="ChEBI" id="CHEBI:15378"/>
        <dbReference type="ChEBI" id="CHEBI:16389"/>
        <dbReference type="ChEBI" id="CHEBI:17976"/>
        <dbReference type="ChEBI" id="CHEBI:57540"/>
        <dbReference type="ChEBI" id="CHEBI:57945"/>
        <dbReference type="EC" id="7.1.1.2"/>
    </reaction>
</comment>
<feature type="transmembrane region" description="Helical" evidence="16">
    <location>
        <begin position="407"/>
        <end position="429"/>
    </location>
</feature>
<dbReference type="Pfam" id="PF00662">
    <property type="entry name" value="Proton_antipo_N"/>
    <property type="match status" value="1"/>
</dbReference>
<dbReference type="Pfam" id="PF06455">
    <property type="entry name" value="NADH5_C"/>
    <property type="match status" value="1"/>
</dbReference>
<keyword evidence="11 16" id="KW-0520">NAD</keyword>
<keyword evidence="7" id="KW-0999">Mitochondrion inner membrane</keyword>
<feature type="transmembrane region" description="Helical" evidence="16">
    <location>
        <begin position="242"/>
        <end position="262"/>
    </location>
</feature>
<proteinExistence type="inferred from homology"/>
<keyword evidence="4 16" id="KW-0813">Transport</keyword>
<dbReference type="InterPro" id="IPR001516">
    <property type="entry name" value="Proton_antipo_N"/>
</dbReference>
<feature type="transmembrane region" description="Helical" evidence="16">
    <location>
        <begin position="585"/>
        <end position="603"/>
    </location>
</feature>
<feature type="transmembrane region" description="Helical" evidence="16">
    <location>
        <begin position="142"/>
        <end position="161"/>
    </location>
</feature>
<evidence type="ECO:0000259" key="18">
    <source>
        <dbReference type="Pfam" id="PF00662"/>
    </source>
</evidence>
<protein>
    <recommendedName>
        <fullName evidence="3 16">NADH-ubiquinone oxidoreductase chain 5</fullName>
        <ecNumber evidence="2 16">7.1.1.2</ecNumber>
    </recommendedName>
</protein>
<dbReference type="NCBIfam" id="TIGR01974">
    <property type="entry name" value="NDH_I_L"/>
    <property type="match status" value="1"/>
</dbReference>
<accession>A0A7G9ITF2</accession>
<dbReference type="GO" id="GO:0005743">
    <property type="term" value="C:mitochondrial inner membrane"/>
    <property type="evidence" value="ECO:0007669"/>
    <property type="project" value="UniProtKB-SubCell"/>
</dbReference>
<keyword evidence="5" id="KW-0679">Respiratory chain</keyword>
<dbReference type="RefSeq" id="YP_009988288.1">
    <property type="nucleotide sequence ID" value="NC_052711.1"/>
</dbReference>
<evidence type="ECO:0000256" key="7">
    <source>
        <dbReference type="ARBA" id="ARBA00022792"/>
    </source>
</evidence>
<dbReference type="InterPro" id="IPR018393">
    <property type="entry name" value="NADHpl_OxRdtase_5_subgr"/>
</dbReference>
<keyword evidence="14 16" id="KW-0472">Membrane</keyword>
<name>A0A7G9ITF2_9PSIT</name>
<comment type="similarity">
    <text evidence="16">Belongs to the complex I subunit 5 family.</text>
</comment>
<dbReference type="GeneID" id="62620034"/>
<feature type="transmembrane region" description="Helical" evidence="16">
    <location>
        <begin position="40"/>
        <end position="61"/>
    </location>
</feature>
<feature type="transmembrane region" description="Helical" evidence="16">
    <location>
        <begin position="455"/>
        <end position="474"/>
    </location>
</feature>
<feature type="transmembrane region" description="Helical" evidence="16">
    <location>
        <begin position="119"/>
        <end position="136"/>
    </location>
</feature>
<evidence type="ECO:0000256" key="8">
    <source>
        <dbReference type="ARBA" id="ARBA00022967"/>
    </source>
</evidence>
<dbReference type="InterPro" id="IPR001750">
    <property type="entry name" value="ND/Mrp_TM"/>
</dbReference>
<geneLocation type="mitochondrion" evidence="20"/>
<reference evidence="20" key="1">
    <citation type="submission" date="2020-07" db="EMBL/GenBank/DDBJ databases">
        <authorList>
            <person name="Zhou Y."/>
            <person name="Hou S."/>
        </authorList>
    </citation>
    <scope>NUCLEOTIDE SEQUENCE</scope>
    <source>
        <tissue evidence="20">Feather</tissue>
    </source>
</reference>
<dbReference type="InterPro" id="IPR010934">
    <property type="entry name" value="NADH_DH_su5_C"/>
</dbReference>
<evidence type="ECO:0000256" key="16">
    <source>
        <dbReference type="RuleBase" id="RU003404"/>
    </source>
</evidence>
<dbReference type="EMBL" id="MT740319">
    <property type="protein sequence ID" value="QNM38646.1"/>
    <property type="molecule type" value="Genomic_DNA"/>
</dbReference>
<keyword evidence="13 16" id="KW-0496">Mitochondrion</keyword>
<evidence type="ECO:0000256" key="5">
    <source>
        <dbReference type="ARBA" id="ARBA00022660"/>
    </source>
</evidence>
<feature type="transmembrane region" description="Helical" evidence="16">
    <location>
        <begin position="87"/>
        <end position="107"/>
    </location>
</feature>
<feature type="transmembrane region" description="Helical" evidence="16">
    <location>
        <begin position="212"/>
        <end position="230"/>
    </location>
</feature>
<dbReference type="GO" id="GO:0008137">
    <property type="term" value="F:NADH dehydrogenase (ubiquinone) activity"/>
    <property type="evidence" value="ECO:0007669"/>
    <property type="project" value="UniProtKB-EC"/>
</dbReference>
<dbReference type="PANTHER" id="PTHR42829">
    <property type="entry name" value="NADH-UBIQUINONE OXIDOREDUCTASE CHAIN 5"/>
    <property type="match status" value="1"/>
</dbReference>
<keyword evidence="9" id="KW-0249">Electron transport</keyword>
<keyword evidence="10 16" id="KW-1133">Transmembrane helix</keyword>
<keyword evidence="8" id="KW-1278">Translocase</keyword>
<dbReference type="GO" id="GO:0042773">
    <property type="term" value="P:ATP synthesis coupled electron transport"/>
    <property type="evidence" value="ECO:0007669"/>
    <property type="project" value="InterPro"/>
</dbReference>
<feature type="transmembrane region" description="Helical" evidence="16">
    <location>
        <begin position="6"/>
        <end position="28"/>
    </location>
</feature>
<evidence type="ECO:0000256" key="3">
    <source>
        <dbReference type="ARBA" id="ARBA00021096"/>
    </source>
</evidence>
<feature type="domain" description="NADH-Ubiquinone oxidoreductase (complex I) chain 5 N-terminal" evidence="18">
    <location>
        <begin position="70"/>
        <end position="120"/>
    </location>
</feature>
<evidence type="ECO:0000256" key="13">
    <source>
        <dbReference type="ARBA" id="ARBA00023128"/>
    </source>
</evidence>
<feature type="transmembrane region" description="Helical" evidence="16">
    <location>
        <begin position="373"/>
        <end position="392"/>
    </location>
</feature>
<feature type="domain" description="NADH dehydrogenase subunit 5 C-terminal" evidence="19">
    <location>
        <begin position="423"/>
        <end position="603"/>
    </location>
</feature>
<feature type="domain" description="NADH:quinone oxidoreductase/Mrp antiporter transmembrane" evidence="17">
    <location>
        <begin position="136"/>
        <end position="418"/>
    </location>
</feature>
<dbReference type="GO" id="GO:0015990">
    <property type="term" value="P:electron transport coupled proton transport"/>
    <property type="evidence" value="ECO:0007669"/>
    <property type="project" value="TreeGrafter"/>
</dbReference>
<evidence type="ECO:0000256" key="6">
    <source>
        <dbReference type="ARBA" id="ARBA00022692"/>
    </source>
</evidence>
<feature type="transmembrane region" description="Helical" evidence="16">
    <location>
        <begin position="334"/>
        <end position="352"/>
    </location>
</feature>
<dbReference type="CTD" id="4540"/>
<evidence type="ECO:0000256" key="15">
    <source>
        <dbReference type="ARBA" id="ARBA00049551"/>
    </source>
</evidence>
<dbReference type="Pfam" id="PF00361">
    <property type="entry name" value="Proton_antipo_M"/>
    <property type="match status" value="1"/>
</dbReference>
<keyword evidence="12 16" id="KW-0830">Ubiquinone</keyword>
<evidence type="ECO:0000259" key="19">
    <source>
        <dbReference type="Pfam" id="PF06455"/>
    </source>
</evidence>
<dbReference type="EC" id="7.1.1.2" evidence="2 16"/>
<dbReference type="AlphaFoldDB" id="A0A7G9ITF2"/>
<dbReference type="InterPro" id="IPR003945">
    <property type="entry name" value="NU5C-like"/>
</dbReference>
<evidence type="ECO:0000256" key="14">
    <source>
        <dbReference type="ARBA" id="ARBA00023136"/>
    </source>
</evidence>
<evidence type="ECO:0000256" key="11">
    <source>
        <dbReference type="ARBA" id="ARBA00023027"/>
    </source>
</evidence>
<evidence type="ECO:0000256" key="4">
    <source>
        <dbReference type="ARBA" id="ARBA00022448"/>
    </source>
</evidence>
<evidence type="ECO:0000256" key="12">
    <source>
        <dbReference type="ARBA" id="ARBA00023075"/>
    </source>
</evidence>
<evidence type="ECO:0000256" key="1">
    <source>
        <dbReference type="ARBA" id="ARBA00004448"/>
    </source>
</evidence>
<evidence type="ECO:0000256" key="2">
    <source>
        <dbReference type="ARBA" id="ARBA00012944"/>
    </source>
</evidence>
<dbReference type="GO" id="GO:0003954">
    <property type="term" value="F:NADH dehydrogenase activity"/>
    <property type="evidence" value="ECO:0007669"/>
    <property type="project" value="TreeGrafter"/>
</dbReference>
<keyword evidence="6 16" id="KW-0812">Transmembrane</keyword>
<gene>
    <name evidence="20" type="primary">ND5</name>
</gene>
<evidence type="ECO:0000256" key="10">
    <source>
        <dbReference type="ARBA" id="ARBA00022989"/>
    </source>
</evidence>
<sequence length="604" mass="66298">MEMALLLNTLMLLTLTTILTPMFLPILLKTFKNSPKTITLTIKTAFLISLAPMTLFTYSGLESITSHWEWKFIMNFKIPLSFKMDQYSLLFFPIALFVTWSILQFSTYYMASDPHITKFFSYLTTFLIAMLTLTIANNIFMLFIGWEGVGIMSFLLISWWHGRMEANTAALQAVLYNRIGDIGLILSMAWLASTLNSWEMQQMFSPTKTPTLPLLGLILAATGKSAQFGLHPWLPAAMEGPTPVSALLHSSTMVVAGIFLLIRTHPLLTNNKTALTLCLCLGAMSTLFAATCALTQNDIKKIIAFSTSSQLGLMMVTIGLNLPQLAFLHISTHAFFKAMLFLCSGSIIHSLGGEQDIRKMGGLQKMLPTTTSCLTIGSLALMGTPFLAGFFSKDLIIENLNTSHLNAWALTLTLLATAFTATYSLRMALLVQTKFTRMPTITPMDENNLQITNPITRLALGSIMVGLLITSYMTPTQTPPMTMPPLTKAAAILVTTAGIILALELTATTHTLTQPKQNPYSNFSLTLGYFNPLTHRPSSLTLLSSGQKIANHLVDLSWYKKMGPEGLASLQTMAAKTSTTLHKGLIKAYLGSSALSILIILLLL</sequence>
<feature type="transmembrane region" description="Helical" evidence="16">
    <location>
        <begin position="274"/>
        <end position="295"/>
    </location>
</feature>
<comment type="subcellular location">
    <subcellularLocation>
        <location evidence="1">Mitochondrion inner membrane</location>
        <topology evidence="1">Multi-pass membrane protein</topology>
    </subcellularLocation>
</comment>
<evidence type="ECO:0000259" key="17">
    <source>
        <dbReference type="Pfam" id="PF00361"/>
    </source>
</evidence>
<feature type="transmembrane region" description="Helical" evidence="16">
    <location>
        <begin position="486"/>
        <end position="507"/>
    </location>
</feature>
<feature type="transmembrane region" description="Helical" evidence="16">
    <location>
        <begin position="173"/>
        <end position="192"/>
    </location>
</feature>
<evidence type="ECO:0000313" key="20">
    <source>
        <dbReference type="EMBL" id="QNM38646.1"/>
    </source>
</evidence>
<feature type="transmembrane region" description="Helical" evidence="16">
    <location>
        <begin position="302"/>
        <end position="322"/>
    </location>
</feature>
<evidence type="ECO:0000256" key="9">
    <source>
        <dbReference type="ARBA" id="ARBA00022982"/>
    </source>
</evidence>